<dbReference type="AlphaFoldDB" id="A0AA36M7X9"/>
<accession>A0AA36M7X9</accession>
<organism evidence="1 2">
    <name type="scientific">Cylicocyclus nassatus</name>
    <name type="common">Nematode worm</name>
    <dbReference type="NCBI Taxonomy" id="53992"/>
    <lineage>
        <taxon>Eukaryota</taxon>
        <taxon>Metazoa</taxon>
        <taxon>Ecdysozoa</taxon>
        <taxon>Nematoda</taxon>
        <taxon>Chromadorea</taxon>
        <taxon>Rhabditida</taxon>
        <taxon>Rhabditina</taxon>
        <taxon>Rhabditomorpha</taxon>
        <taxon>Strongyloidea</taxon>
        <taxon>Strongylidae</taxon>
        <taxon>Cylicocyclus</taxon>
    </lineage>
</organism>
<evidence type="ECO:0000313" key="2">
    <source>
        <dbReference type="Proteomes" id="UP001176961"/>
    </source>
</evidence>
<dbReference type="EMBL" id="CATQJL010000305">
    <property type="protein sequence ID" value="CAJ0601641.1"/>
    <property type="molecule type" value="Genomic_DNA"/>
</dbReference>
<gene>
    <name evidence="1" type="ORF">CYNAS_LOCUS13624</name>
</gene>
<keyword evidence="2" id="KW-1185">Reference proteome</keyword>
<reference evidence="1" key="1">
    <citation type="submission" date="2023-07" db="EMBL/GenBank/DDBJ databases">
        <authorList>
            <consortium name="CYATHOMIX"/>
        </authorList>
    </citation>
    <scope>NUCLEOTIDE SEQUENCE</scope>
    <source>
        <strain evidence="1">N/A</strain>
    </source>
</reference>
<protein>
    <submittedName>
        <fullName evidence="1">Uncharacterized protein</fullName>
    </submittedName>
</protein>
<proteinExistence type="predicted"/>
<evidence type="ECO:0000313" key="1">
    <source>
        <dbReference type="EMBL" id="CAJ0601641.1"/>
    </source>
</evidence>
<comment type="caution">
    <text evidence="1">The sequence shown here is derived from an EMBL/GenBank/DDBJ whole genome shotgun (WGS) entry which is preliminary data.</text>
</comment>
<dbReference type="Proteomes" id="UP001176961">
    <property type="component" value="Unassembled WGS sequence"/>
</dbReference>
<name>A0AA36M7X9_CYLNA</name>
<sequence length="92" mass="10943">MSSITENKKKLKDLRKTVLDLIEFCTGWIYVAKPSNWRHLTLEISHLNHSLQFIEQQLPLPRDDFVKQLGELEEETEKLIKLIRESLNQRQV</sequence>